<proteinExistence type="predicted"/>
<keyword evidence="2" id="KW-1185">Reference proteome</keyword>
<evidence type="ECO:0000313" key="2">
    <source>
        <dbReference type="Proteomes" id="UP000224101"/>
    </source>
</evidence>
<evidence type="ECO:0000313" key="1">
    <source>
        <dbReference type="EMBL" id="ASD50521.1"/>
    </source>
</evidence>
<sequence>MLTVRGIEFDVLTLGIDYQREELIAIVPQARSLPQVFLDGVHIGDHIALHKHLTA</sequence>
<dbReference type="RefSeq" id="YP_009609840.1">
    <property type="nucleotide sequence ID" value="NC_041997.1"/>
</dbReference>
<organism evidence="1 2">
    <name type="scientific">Acidovorax phage ACP17</name>
    <dbReference type="NCBI Taxonomy" id="2010329"/>
    <lineage>
        <taxon>Viruses</taxon>
        <taxon>Duplodnaviria</taxon>
        <taxon>Heunggongvirae</taxon>
        <taxon>Uroviricota</taxon>
        <taxon>Caudoviricetes</taxon>
        <taxon>Busanvirus</taxon>
        <taxon>Busanvirus ACP17</taxon>
    </lineage>
</organism>
<dbReference type="GeneID" id="40085925"/>
<dbReference type="Proteomes" id="UP000224101">
    <property type="component" value="Segment"/>
</dbReference>
<name>A0A218M3A4_9CAUD</name>
<protein>
    <recommendedName>
        <fullName evidence="3">Glutaredoxin</fullName>
    </recommendedName>
</protein>
<dbReference type="EMBL" id="KY979132">
    <property type="protein sequence ID" value="ASD50521.1"/>
    <property type="molecule type" value="Genomic_DNA"/>
</dbReference>
<dbReference type="SUPFAM" id="SSF52833">
    <property type="entry name" value="Thioredoxin-like"/>
    <property type="match status" value="1"/>
</dbReference>
<accession>A0A218M3A4</accession>
<dbReference type="InterPro" id="IPR036249">
    <property type="entry name" value="Thioredoxin-like_sf"/>
</dbReference>
<reference evidence="1 2" key="1">
    <citation type="submission" date="2017-08" db="EMBL/GenBank/DDBJ databases">
        <title>Characterization and complete genome sequence of novel bacteriophage infecting the causal agent of bacterial fruit blotch, Acidovorax citrulli.</title>
        <authorList>
            <person name="Midani A.R."/>
            <person name="Park S.-H."/>
            <person name="Choi T.-J."/>
        </authorList>
    </citation>
    <scope>NUCLEOTIDE SEQUENCE [LARGE SCALE GENOMIC DNA]</scope>
</reference>
<evidence type="ECO:0008006" key="3">
    <source>
        <dbReference type="Google" id="ProtNLM"/>
    </source>
</evidence>
<dbReference type="KEGG" id="vg:40085925"/>